<evidence type="ECO:0000256" key="8">
    <source>
        <dbReference type="ARBA" id="ARBA00023136"/>
    </source>
</evidence>
<keyword evidence="11" id="KW-0333">Golgi apparatus</keyword>
<dbReference type="GO" id="GO:0032580">
    <property type="term" value="C:Golgi cisterna membrane"/>
    <property type="evidence" value="ECO:0007669"/>
    <property type="project" value="UniProtKB-SubCell"/>
</dbReference>
<reference evidence="14" key="1">
    <citation type="submission" date="2021-10" db="EMBL/GenBank/DDBJ databases">
        <title>Tropical sea cucumber genome reveals ecological adaptation and Cuvierian tubules defense mechanism.</title>
        <authorList>
            <person name="Chen T."/>
        </authorList>
    </citation>
    <scope>NUCLEOTIDE SEQUENCE</scope>
    <source>
        <strain evidence="14">Nanhai2018</strain>
        <tissue evidence="14">Muscle</tissue>
    </source>
</reference>
<evidence type="ECO:0000256" key="1">
    <source>
        <dbReference type="ARBA" id="ARBA00004922"/>
    </source>
</evidence>
<keyword evidence="6" id="KW-0735">Signal-anchor</keyword>
<dbReference type="Pfam" id="PF00852">
    <property type="entry name" value="Glyco_transf_10"/>
    <property type="match status" value="1"/>
</dbReference>
<name>A0A9Q0YCF3_HOLLE</name>
<dbReference type="EC" id="2.4.1.-" evidence="11"/>
<evidence type="ECO:0000259" key="12">
    <source>
        <dbReference type="Pfam" id="PF00852"/>
    </source>
</evidence>
<dbReference type="Proteomes" id="UP001152320">
    <property type="component" value="Chromosome 23"/>
</dbReference>
<dbReference type="Pfam" id="PF17039">
    <property type="entry name" value="Glyco_tran_10_N"/>
    <property type="match status" value="1"/>
</dbReference>
<dbReference type="PANTHER" id="PTHR11929:SF145">
    <property type="entry name" value="ALPHA-(1,3)-FUCOSYLTRANSFERASE FUT-1"/>
    <property type="match status" value="1"/>
</dbReference>
<dbReference type="GO" id="GO:0046920">
    <property type="term" value="F:alpha-(1-&gt;3)-fucosyltransferase activity"/>
    <property type="evidence" value="ECO:0007669"/>
    <property type="project" value="TreeGrafter"/>
</dbReference>
<keyword evidence="15" id="KW-1185">Reference proteome</keyword>
<keyword evidence="5 11" id="KW-0812">Transmembrane</keyword>
<evidence type="ECO:0000256" key="5">
    <source>
        <dbReference type="ARBA" id="ARBA00022692"/>
    </source>
</evidence>
<comment type="similarity">
    <text evidence="2 11">Belongs to the glycosyltransferase 10 family.</text>
</comment>
<evidence type="ECO:0000256" key="4">
    <source>
        <dbReference type="ARBA" id="ARBA00022679"/>
    </source>
</evidence>
<dbReference type="OrthoDB" id="427096at2759"/>
<evidence type="ECO:0000256" key="11">
    <source>
        <dbReference type="RuleBase" id="RU003832"/>
    </source>
</evidence>
<keyword evidence="9" id="KW-0325">Glycoprotein</keyword>
<evidence type="ECO:0000256" key="6">
    <source>
        <dbReference type="ARBA" id="ARBA00022968"/>
    </source>
</evidence>
<keyword evidence="7 11" id="KW-1133">Transmembrane helix</keyword>
<dbReference type="EMBL" id="JAIZAY010000023">
    <property type="protein sequence ID" value="KAJ8020098.1"/>
    <property type="molecule type" value="Genomic_DNA"/>
</dbReference>
<organism evidence="14 15">
    <name type="scientific">Holothuria leucospilota</name>
    <name type="common">Black long sea cucumber</name>
    <name type="synonym">Mertensiothuria leucospilota</name>
    <dbReference type="NCBI Taxonomy" id="206669"/>
    <lineage>
        <taxon>Eukaryota</taxon>
        <taxon>Metazoa</taxon>
        <taxon>Echinodermata</taxon>
        <taxon>Eleutherozoa</taxon>
        <taxon>Echinozoa</taxon>
        <taxon>Holothuroidea</taxon>
        <taxon>Aspidochirotacea</taxon>
        <taxon>Aspidochirotida</taxon>
        <taxon>Holothuriidae</taxon>
        <taxon>Holothuria</taxon>
    </lineage>
</organism>
<evidence type="ECO:0000259" key="13">
    <source>
        <dbReference type="Pfam" id="PF17039"/>
    </source>
</evidence>
<comment type="subcellular location">
    <subcellularLocation>
        <location evidence="10">Endomembrane system</location>
        <topology evidence="10">Single-pass type II membrane protein</topology>
    </subcellularLocation>
    <subcellularLocation>
        <location evidence="11">Golgi apparatus</location>
        <location evidence="11">Golgi stack membrane</location>
        <topology evidence="11">Single-pass type II membrane protein</topology>
    </subcellularLocation>
</comment>
<dbReference type="Gene3D" id="3.40.50.11660">
    <property type="entry name" value="Glycosyl transferase family 10, C-terminal domain"/>
    <property type="match status" value="1"/>
</dbReference>
<feature type="transmembrane region" description="Helical" evidence="11">
    <location>
        <begin position="12"/>
        <end position="28"/>
    </location>
</feature>
<evidence type="ECO:0000256" key="3">
    <source>
        <dbReference type="ARBA" id="ARBA00022676"/>
    </source>
</evidence>
<dbReference type="FunFam" id="3.40.50.11660:FF:000002">
    <property type="entry name" value="Alpha-(1,3)-fucosyltransferase"/>
    <property type="match status" value="1"/>
</dbReference>
<keyword evidence="8 11" id="KW-0472">Membrane</keyword>
<proteinExistence type="inferred from homology"/>
<evidence type="ECO:0000256" key="9">
    <source>
        <dbReference type="ARBA" id="ARBA00023180"/>
    </source>
</evidence>
<keyword evidence="3 11" id="KW-0328">Glycosyltransferase</keyword>
<comment type="pathway">
    <text evidence="1">Protein modification; protein glycosylation.</text>
</comment>
<feature type="domain" description="Fucosyltransferase C-terminal" evidence="12">
    <location>
        <begin position="223"/>
        <end position="393"/>
    </location>
</feature>
<protein>
    <recommendedName>
        <fullName evidence="11">Fucosyltransferase</fullName>
        <ecNumber evidence="11">2.4.1.-</ecNumber>
    </recommendedName>
</protein>
<dbReference type="AlphaFoldDB" id="A0A9Q0YCF3"/>
<comment type="caution">
    <text evidence="14">The sequence shown here is derived from an EMBL/GenBank/DDBJ whole genome shotgun (WGS) entry which is preliminary data.</text>
</comment>
<evidence type="ECO:0000256" key="2">
    <source>
        <dbReference type="ARBA" id="ARBA00008919"/>
    </source>
</evidence>
<feature type="domain" description="Fucosyltransferase N-terminal" evidence="13">
    <location>
        <begin position="104"/>
        <end position="203"/>
    </location>
</feature>
<dbReference type="InterPro" id="IPR055270">
    <property type="entry name" value="Glyco_tran_10_C"/>
</dbReference>
<keyword evidence="4 11" id="KW-0808">Transferase</keyword>
<evidence type="ECO:0000256" key="7">
    <source>
        <dbReference type="ARBA" id="ARBA00022989"/>
    </source>
</evidence>
<dbReference type="InterPro" id="IPR031481">
    <property type="entry name" value="Glyco_tran_10_N"/>
</dbReference>
<dbReference type="SUPFAM" id="SSF53756">
    <property type="entry name" value="UDP-Glycosyltransferase/glycogen phosphorylase"/>
    <property type="match status" value="1"/>
</dbReference>
<gene>
    <name evidence="14" type="ORF">HOLleu_41946</name>
</gene>
<dbReference type="PANTHER" id="PTHR11929">
    <property type="entry name" value="ALPHA- 1,3 -FUCOSYLTRANSFERASE"/>
    <property type="match status" value="1"/>
</dbReference>
<dbReference type="InterPro" id="IPR038577">
    <property type="entry name" value="GT10-like_C_sf"/>
</dbReference>
<evidence type="ECO:0000313" key="14">
    <source>
        <dbReference type="EMBL" id="KAJ8020098.1"/>
    </source>
</evidence>
<evidence type="ECO:0000256" key="10">
    <source>
        <dbReference type="ARBA" id="ARBA00060399"/>
    </source>
</evidence>
<accession>A0A9Q0YCF3</accession>
<evidence type="ECO:0000313" key="15">
    <source>
        <dbReference type="Proteomes" id="UP001152320"/>
    </source>
</evidence>
<dbReference type="InterPro" id="IPR001503">
    <property type="entry name" value="Glyco_trans_10"/>
</dbReference>
<sequence>MKVRRLKISQVAKVSIFINAIAFLYLFFGTETISTRRPKAISSWQLPAPGSIFLNWRPKPPWKHQLSLRSSCMKTILLFGIKEHWFTFCKFPEMARFRHLIEFPRVVDCEAESNCSVLLKYSKEPKDIAKADIVVFTNVYHWLNEEDWLWAHGNRTKGQPWIIASQDSPLYVPGFLPPEQYRDTTYTWMATYKMDSEIRLPYGFYQPYSEAITPEIDLRTFLTNKSKLVAWMSSNCNTLQWDRYKFVEDLHSVVTVEKYGDCGDKSVPWNNEKAIREVLQKYKFYLSLENSCCDDYISEKFWRALAIGLVPIVVGASYEQYLKVAPPNSFIHVDQFDSLAQLAIHITIISNDDEKYLEYFKWRNLGTVVYWSQEEQYVTPLMNRTHCSIVQHYLNAKLTEADRNLEYNGKRWGGSCKECGSKWIRRFQHPNT</sequence>